<dbReference type="Proteomes" id="UP000276215">
    <property type="component" value="Unassembled WGS sequence"/>
</dbReference>
<keyword evidence="4" id="KW-1185">Reference proteome</keyword>
<name>A0A3N4IT57_9PEZI</name>
<dbReference type="GO" id="GO:0005634">
    <property type="term" value="C:nucleus"/>
    <property type="evidence" value="ECO:0007669"/>
    <property type="project" value="TreeGrafter"/>
</dbReference>
<dbReference type="GO" id="GO:0003677">
    <property type="term" value="F:DNA binding"/>
    <property type="evidence" value="ECO:0007669"/>
    <property type="project" value="TreeGrafter"/>
</dbReference>
<proteinExistence type="predicted"/>
<dbReference type="InterPro" id="IPR050863">
    <property type="entry name" value="CenT-Element_Derived"/>
</dbReference>
<feature type="domain" description="DDE-1" evidence="2">
    <location>
        <begin position="169"/>
        <end position="286"/>
    </location>
</feature>
<evidence type="ECO:0000256" key="1">
    <source>
        <dbReference type="SAM" id="MobiDB-lite"/>
    </source>
</evidence>
<dbReference type="EMBL" id="ML120586">
    <property type="protein sequence ID" value="RPA89363.1"/>
    <property type="molecule type" value="Genomic_DNA"/>
</dbReference>
<dbReference type="PANTHER" id="PTHR19303:SF74">
    <property type="entry name" value="POGO TRANSPOSABLE ELEMENT WITH KRAB DOMAIN"/>
    <property type="match status" value="1"/>
</dbReference>
<dbReference type="STRING" id="1336337.A0A3N4IT57"/>
<organism evidence="3 4">
    <name type="scientific">Choiromyces venosus 120613-1</name>
    <dbReference type="NCBI Taxonomy" id="1336337"/>
    <lineage>
        <taxon>Eukaryota</taxon>
        <taxon>Fungi</taxon>
        <taxon>Dikarya</taxon>
        <taxon>Ascomycota</taxon>
        <taxon>Pezizomycotina</taxon>
        <taxon>Pezizomycetes</taxon>
        <taxon>Pezizales</taxon>
        <taxon>Tuberaceae</taxon>
        <taxon>Choiromyces</taxon>
    </lineage>
</organism>
<dbReference type="InterPro" id="IPR004875">
    <property type="entry name" value="DDE_SF_endonuclease_dom"/>
</dbReference>
<dbReference type="PANTHER" id="PTHR19303">
    <property type="entry name" value="TRANSPOSON"/>
    <property type="match status" value="1"/>
</dbReference>
<sequence>MASNYVVPSLTIAAERVGCAPTTVMHRKAGRRSREEEQQARQKLTAEEERQWKEIALSVVQKQNPNETLGQTWEHNFKKRQPEVKSRFSNQLDFVGNTQGNDIELMRKFFHQYVSIVQDFSLKPQNTYNIDEIGFLLGMGQSERVLEVVRHPREKGTLQFCAQNESMAKRFLERNFGDGSPSAQKAQETNDYRLLIFDGHSSHVNFSFLEYCIEHKIIPFCLPPHTTHRIQPLDVAIFGPYKHYYQRELTKQFENHDYGIGKDNFYEIPMAARRQAFTPKNIISGFWNTELIPADGSIVLQKLPSMSESLDSLSIASPHLSLLENHNQPVESHPPVESLTETTESMKSRTKSPNRDPNNHGQVKSLKTLSADEIHHLCVPKNLGQIEEQELIVYSTLPSNNPVAWGLKKIIGNFAIMARCAMMELELKDQRITNLESQLAISKTKKVRNRTRIPTHGKAWVDGEDIRKFFAEQMQSQQRMAEQRCRNLETLITE</sequence>
<evidence type="ECO:0000313" key="4">
    <source>
        <dbReference type="Proteomes" id="UP000276215"/>
    </source>
</evidence>
<dbReference type="AlphaFoldDB" id="A0A3N4IT57"/>
<dbReference type="OrthoDB" id="5425161at2759"/>
<feature type="compositionally biased region" description="Basic and acidic residues" evidence="1">
    <location>
        <begin position="32"/>
        <end position="45"/>
    </location>
</feature>
<evidence type="ECO:0000259" key="2">
    <source>
        <dbReference type="Pfam" id="PF03184"/>
    </source>
</evidence>
<gene>
    <name evidence="3" type="ORF">L873DRAFT_1796147</name>
</gene>
<evidence type="ECO:0000313" key="3">
    <source>
        <dbReference type="EMBL" id="RPA89363.1"/>
    </source>
</evidence>
<reference evidence="3 4" key="1">
    <citation type="journal article" date="2018" name="Nat. Ecol. Evol.">
        <title>Pezizomycetes genomes reveal the molecular basis of ectomycorrhizal truffle lifestyle.</title>
        <authorList>
            <person name="Murat C."/>
            <person name="Payen T."/>
            <person name="Noel B."/>
            <person name="Kuo A."/>
            <person name="Morin E."/>
            <person name="Chen J."/>
            <person name="Kohler A."/>
            <person name="Krizsan K."/>
            <person name="Balestrini R."/>
            <person name="Da Silva C."/>
            <person name="Montanini B."/>
            <person name="Hainaut M."/>
            <person name="Levati E."/>
            <person name="Barry K.W."/>
            <person name="Belfiori B."/>
            <person name="Cichocki N."/>
            <person name="Clum A."/>
            <person name="Dockter R.B."/>
            <person name="Fauchery L."/>
            <person name="Guy J."/>
            <person name="Iotti M."/>
            <person name="Le Tacon F."/>
            <person name="Lindquist E.A."/>
            <person name="Lipzen A."/>
            <person name="Malagnac F."/>
            <person name="Mello A."/>
            <person name="Molinier V."/>
            <person name="Miyauchi S."/>
            <person name="Poulain J."/>
            <person name="Riccioni C."/>
            <person name="Rubini A."/>
            <person name="Sitrit Y."/>
            <person name="Splivallo R."/>
            <person name="Traeger S."/>
            <person name="Wang M."/>
            <person name="Zifcakova L."/>
            <person name="Wipf D."/>
            <person name="Zambonelli A."/>
            <person name="Paolocci F."/>
            <person name="Nowrousian M."/>
            <person name="Ottonello S."/>
            <person name="Baldrian P."/>
            <person name="Spatafora J.W."/>
            <person name="Henrissat B."/>
            <person name="Nagy L.G."/>
            <person name="Aury J.M."/>
            <person name="Wincker P."/>
            <person name="Grigoriev I.V."/>
            <person name="Bonfante P."/>
            <person name="Martin F.M."/>
        </authorList>
    </citation>
    <scope>NUCLEOTIDE SEQUENCE [LARGE SCALE GENOMIC DNA]</scope>
    <source>
        <strain evidence="3 4">120613-1</strain>
    </source>
</reference>
<dbReference type="Pfam" id="PF03184">
    <property type="entry name" value="DDE_1"/>
    <property type="match status" value="1"/>
</dbReference>
<feature type="region of interest" description="Disordered" evidence="1">
    <location>
        <begin position="325"/>
        <end position="363"/>
    </location>
</feature>
<accession>A0A3N4IT57</accession>
<feature type="region of interest" description="Disordered" evidence="1">
    <location>
        <begin position="25"/>
        <end position="45"/>
    </location>
</feature>
<protein>
    <submittedName>
        <fullName evidence="3">DDE-domain-containing protein</fullName>
    </submittedName>
</protein>